<evidence type="ECO:0000256" key="2">
    <source>
        <dbReference type="ARBA" id="ARBA00010172"/>
    </source>
</evidence>
<dbReference type="AlphaFoldDB" id="A0A8I6SIZ7"/>
<evidence type="ECO:0000256" key="1">
    <source>
        <dbReference type="ARBA" id="ARBA00004613"/>
    </source>
</evidence>
<dbReference type="RefSeq" id="XP_024082760.1">
    <property type="nucleotide sequence ID" value="XM_024226992.1"/>
</dbReference>
<organism evidence="5 6">
    <name type="scientific">Cimex lectularius</name>
    <name type="common">Bed bug</name>
    <name type="synonym">Acanthia lectularia</name>
    <dbReference type="NCBI Taxonomy" id="79782"/>
    <lineage>
        <taxon>Eukaryota</taxon>
        <taxon>Metazoa</taxon>
        <taxon>Ecdysozoa</taxon>
        <taxon>Arthropoda</taxon>
        <taxon>Hexapoda</taxon>
        <taxon>Insecta</taxon>
        <taxon>Pterygota</taxon>
        <taxon>Neoptera</taxon>
        <taxon>Paraneoptera</taxon>
        <taxon>Hemiptera</taxon>
        <taxon>Heteroptera</taxon>
        <taxon>Panheteroptera</taxon>
        <taxon>Cimicomorpha</taxon>
        <taxon>Cimicidae</taxon>
        <taxon>Cimex</taxon>
    </lineage>
</organism>
<dbReference type="InterPro" id="IPR009396">
    <property type="entry name" value="Pigment_DH"/>
</dbReference>
<proteinExistence type="inferred from homology"/>
<dbReference type="GeneID" id="112126942"/>
<comment type="similarity">
    <text evidence="2">Belongs to the arthropod PDH family.</text>
</comment>
<evidence type="ECO:0000256" key="3">
    <source>
        <dbReference type="ARBA" id="ARBA00022525"/>
    </source>
</evidence>
<keyword evidence="3" id="KW-0964">Secreted</keyword>
<reference evidence="5" key="1">
    <citation type="submission" date="2022-01" db="UniProtKB">
        <authorList>
            <consortium name="EnsemblMetazoa"/>
        </authorList>
    </citation>
    <scope>IDENTIFICATION</scope>
</reference>
<keyword evidence="4" id="KW-0027">Amidation</keyword>
<name>A0A8I6SIZ7_CIMLE</name>
<evidence type="ECO:0000313" key="6">
    <source>
        <dbReference type="Proteomes" id="UP000494040"/>
    </source>
</evidence>
<dbReference type="GO" id="GO:0009416">
    <property type="term" value="P:response to light stimulus"/>
    <property type="evidence" value="ECO:0007669"/>
    <property type="project" value="InterPro"/>
</dbReference>
<dbReference type="GO" id="GO:0005179">
    <property type="term" value="F:hormone activity"/>
    <property type="evidence" value="ECO:0007669"/>
    <property type="project" value="InterPro"/>
</dbReference>
<dbReference type="Pfam" id="PF06324">
    <property type="entry name" value="Pigment_DH"/>
    <property type="match status" value="1"/>
</dbReference>
<accession>A0A8I6SIZ7</accession>
<dbReference type="Proteomes" id="UP000494040">
    <property type="component" value="Unassembled WGS sequence"/>
</dbReference>
<dbReference type="KEGG" id="clec:112126942"/>
<evidence type="ECO:0000313" key="5">
    <source>
        <dbReference type="EnsemblMetazoa" id="XP_024082760.1"/>
    </source>
</evidence>
<sequence>MRWWWHFKDLSYVMSLTCIIHTRMMGEVLYKRTTVLHHLIMPFPKRNSIMSSFYGMPGSDTKDMALWLFDLLQKNDHVQIKRNSEIINSLLGLPKVLNDAGR</sequence>
<evidence type="ECO:0000256" key="4">
    <source>
        <dbReference type="ARBA" id="ARBA00022815"/>
    </source>
</evidence>
<dbReference type="OrthoDB" id="8178425at2759"/>
<keyword evidence="6" id="KW-1185">Reference proteome</keyword>
<dbReference type="EnsemblMetazoa" id="XM_024226992.1">
    <property type="protein sequence ID" value="XP_024082760.1"/>
    <property type="gene ID" value="LOC112126942"/>
</dbReference>
<dbReference type="GO" id="GO:0005576">
    <property type="term" value="C:extracellular region"/>
    <property type="evidence" value="ECO:0007669"/>
    <property type="project" value="UniProtKB-SubCell"/>
</dbReference>
<comment type="subcellular location">
    <subcellularLocation>
        <location evidence="1">Secreted</location>
    </subcellularLocation>
</comment>
<protein>
    <submittedName>
        <fullName evidence="5">Uncharacterized protein</fullName>
    </submittedName>
</protein>